<protein>
    <submittedName>
        <fullName evidence="1 3">Uncharacterized protein</fullName>
    </submittedName>
</protein>
<keyword evidence="2" id="KW-1185">Reference proteome</keyword>
<reference evidence="3" key="3">
    <citation type="submission" date="2019-12" db="UniProtKB">
        <authorList>
            <consortium name="WormBaseParasite"/>
        </authorList>
    </citation>
    <scope>IDENTIFICATION</scope>
</reference>
<dbReference type="EMBL" id="CAAKNF010000001">
    <property type="protein sequence ID" value="VIO99752.1"/>
    <property type="molecule type" value="Genomic_DNA"/>
</dbReference>
<accession>A0A4E9FSH0</accession>
<accession>A0A5S6PCF7</accession>
<evidence type="ECO:0000313" key="3">
    <source>
        <dbReference type="WBParaSite" id="Bm17090.1"/>
    </source>
</evidence>
<gene>
    <name evidence="1 3" type="primary">Bm17090</name>
    <name evidence="1" type="ORF">BM_BM17090</name>
</gene>
<dbReference type="GeneID" id="66058587"/>
<organism evidence="1">
    <name type="scientific">Brugia malayi</name>
    <name type="common">Filarial nematode worm</name>
    <dbReference type="NCBI Taxonomy" id="6279"/>
    <lineage>
        <taxon>Eukaryota</taxon>
        <taxon>Metazoa</taxon>
        <taxon>Ecdysozoa</taxon>
        <taxon>Nematoda</taxon>
        <taxon>Chromadorea</taxon>
        <taxon>Rhabditida</taxon>
        <taxon>Spirurina</taxon>
        <taxon>Spiruromorpha</taxon>
        <taxon>Filarioidea</taxon>
        <taxon>Onchocercidae</taxon>
        <taxon>Brugia</taxon>
    </lineage>
</organism>
<proteinExistence type="predicted"/>
<reference evidence="1" key="2">
    <citation type="submission" date="2019-04" db="EMBL/GenBank/DDBJ databases">
        <authorList>
            <person name="Howe K."/>
            <person name="Paulini M."/>
            <person name="Williams G."/>
        </authorList>
    </citation>
    <scope>NUCLEOTIDE SEQUENCE [LARGE SCALE GENOMIC DNA]</scope>
    <source>
        <strain evidence="1">FR3</strain>
    </source>
</reference>
<evidence type="ECO:0000313" key="1">
    <source>
        <dbReference type="EMBL" id="VIO99752.1"/>
    </source>
</evidence>
<reference evidence="2" key="1">
    <citation type="journal article" date="2007" name="Science">
        <title>Draft genome of the filarial nematode parasite Brugia malayi.</title>
        <authorList>
            <person name="Ghedin E."/>
            <person name="Wang S."/>
            <person name="Spiro D."/>
            <person name="Caler E."/>
            <person name="Zhao Q."/>
            <person name="Crabtree J."/>
            <person name="Allen J.E."/>
            <person name="Delcher A.L."/>
            <person name="Guiliano D.B."/>
            <person name="Miranda-Saavedra D."/>
            <person name="Angiuoli S.V."/>
            <person name="Creasy T."/>
            <person name="Amedeo P."/>
            <person name="Haas B."/>
            <person name="El-Sayed N.M."/>
            <person name="Wortman J.R."/>
            <person name="Feldblyum T."/>
            <person name="Tallon L."/>
            <person name="Schatz M."/>
            <person name="Shumway M."/>
            <person name="Koo H."/>
            <person name="Salzberg S.L."/>
            <person name="Schobel S."/>
            <person name="Pertea M."/>
            <person name="Pop M."/>
            <person name="White O."/>
            <person name="Barton G.J."/>
            <person name="Carlow C.K."/>
            <person name="Crawford M.J."/>
            <person name="Daub J."/>
            <person name="Dimmic M.W."/>
            <person name="Estes C.F."/>
            <person name="Foster J.M."/>
            <person name="Ganatra M."/>
            <person name="Gregory W.F."/>
            <person name="Johnson N.M."/>
            <person name="Jin J."/>
            <person name="Komuniecki R."/>
            <person name="Korf I."/>
            <person name="Kumar S."/>
            <person name="Laney S."/>
            <person name="Li B.W."/>
            <person name="Li W."/>
            <person name="Lindblom T.H."/>
            <person name="Lustigman S."/>
            <person name="Ma D."/>
            <person name="Maina C.V."/>
            <person name="Martin D.M."/>
            <person name="McCarter J.P."/>
            <person name="McReynolds L."/>
            <person name="Mitreva M."/>
            <person name="Nutman T.B."/>
            <person name="Parkinson J."/>
            <person name="Peregrin-Alvarez J.M."/>
            <person name="Poole C."/>
            <person name="Ren Q."/>
            <person name="Saunders L."/>
            <person name="Sluder A.E."/>
            <person name="Smith K."/>
            <person name="Stanke M."/>
            <person name="Unnasch T.R."/>
            <person name="Ware J."/>
            <person name="Wei A.D."/>
            <person name="Weil G."/>
            <person name="Williams D.J."/>
            <person name="Zhang Y."/>
            <person name="Williams S.A."/>
            <person name="Fraser-Liggett C."/>
            <person name="Slatko B."/>
            <person name="Blaxter M.L."/>
            <person name="Scott A.L."/>
        </authorList>
    </citation>
    <scope>NUCLEOTIDE SEQUENCE</scope>
    <source>
        <strain evidence="2">FR3</strain>
    </source>
</reference>
<dbReference type="WBParaSite" id="Bm17090.1">
    <property type="protein sequence ID" value="Bm17090.1"/>
    <property type="gene ID" value="WBGene00268234"/>
</dbReference>
<dbReference type="RefSeq" id="XP_042938638.1">
    <property type="nucleotide sequence ID" value="XM_043082704.1"/>
</dbReference>
<dbReference type="KEGG" id="bmy:BM_BM17090"/>
<dbReference type="CTD" id="66058587"/>
<name>A0A4E9FSH0_BRUMA</name>
<sequence>MKKGKMEMEAKEQEEYLAIPKTETISAVNSRKMP</sequence>
<dbReference type="Proteomes" id="UP000006672">
    <property type="component" value="Unassembled WGS sequence"/>
</dbReference>
<evidence type="ECO:0000313" key="2">
    <source>
        <dbReference type="Proteomes" id="UP000006672"/>
    </source>
</evidence>
<dbReference type="AlphaFoldDB" id="A0A4E9FSH0"/>